<dbReference type="Pfam" id="PF00067">
    <property type="entry name" value="p450"/>
    <property type="match status" value="1"/>
</dbReference>
<comment type="caution">
    <text evidence="6">The sequence shown here is derived from an EMBL/GenBank/DDBJ whole genome shotgun (WGS) entry which is preliminary data.</text>
</comment>
<name>A0A1X2IVK5_9FUNG</name>
<dbReference type="Gene3D" id="1.10.630.10">
    <property type="entry name" value="Cytochrome P450"/>
    <property type="match status" value="1"/>
</dbReference>
<gene>
    <name evidence="6" type="ORF">BCR42DRAFT_446827</name>
</gene>
<evidence type="ECO:0000256" key="2">
    <source>
        <dbReference type="ARBA" id="ARBA00023002"/>
    </source>
</evidence>
<keyword evidence="7" id="KW-1185">Reference proteome</keyword>
<dbReference type="EMBL" id="MCGE01000003">
    <property type="protein sequence ID" value="ORZ23105.1"/>
    <property type="molecule type" value="Genomic_DNA"/>
</dbReference>
<keyword evidence="2" id="KW-0560">Oxidoreductase</keyword>
<evidence type="ECO:0000313" key="6">
    <source>
        <dbReference type="EMBL" id="ORZ23105.1"/>
    </source>
</evidence>
<keyword evidence="1 5" id="KW-0479">Metal-binding</keyword>
<keyword evidence="3 5" id="KW-0408">Iron</keyword>
<evidence type="ECO:0000313" key="7">
    <source>
        <dbReference type="Proteomes" id="UP000193560"/>
    </source>
</evidence>
<dbReference type="GO" id="GO:0004497">
    <property type="term" value="F:monooxygenase activity"/>
    <property type="evidence" value="ECO:0007669"/>
    <property type="project" value="UniProtKB-KW"/>
</dbReference>
<dbReference type="PRINTS" id="PR00463">
    <property type="entry name" value="EP450I"/>
</dbReference>
<dbReference type="OrthoDB" id="1470350at2759"/>
<dbReference type="GO" id="GO:0005506">
    <property type="term" value="F:iron ion binding"/>
    <property type="evidence" value="ECO:0007669"/>
    <property type="project" value="InterPro"/>
</dbReference>
<dbReference type="AlphaFoldDB" id="A0A1X2IVK5"/>
<dbReference type="InterPro" id="IPR036396">
    <property type="entry name" value="Cyt_P450_sf"/>
</dbReference>
<comment type="cofactor">
    <cofactor evidence="5">
        <name>heme</name>
        <dbReference type="ChEBI" id="CHEBI:30413"/>
    </cofactor>
</comment>
<keyword evidence="4" id="KW-0503">Monooxygenase</keyword>
<dbReference type="PANTHER" id="PTHR46300">
    <property type="entry name" value="P450, PUTATIVE (EUROFUNG)-RELATED-RELATED"/>
    <property type="match status" value="1"/>
</dbReference>
<proteinExistence type="predicted"/>
<dbReference type="InterPro" id="IPR001128">
    <property type="entry name" value="Cyt_P450"/>
</dbReference>
<dbReference type="SUPFAM" id="SSF48264">
    <property type="entry name" value="Cytochrome P450"/>
    <property type="match status" value="1"/>
</dbReference>
<dbReference type="GO" id="GO:0016705">
    <property type="term" value="F:oxidoreductase activity, acting on paired donors, with incorporation or reduction of molecular oxygen"/>
    <property type="evidence" value="ECO:0007669"/>
    <property type="project" value="InterPro"/>
</dbReference>
<dbReference type="InterPro" id="IPR050364">
    <property type="entry name" value="Cytochrome_P450_fung"/>
</dbReference>
<dbReference type="CDD" id="cd00302">
    <property type="entry name" value="cytochrome_P450"/>
    <property type="match status" value="1"/>
</dbReference>
<dbReference type="InterPro" id="IPR002401">
    <property type="entry name" value="Cyt_P450_E_grp-I"/>
</dbReference>
<evidence type="ECO:0000256" key="1">
    <source>
        <dbReference type="ARBA" id="ARBA00022723"/>
    </source>
</evidence>
<reference evidence="6 7" key="1">
    <citation type="submission" date="2016-07" db="EMBL/GenBank/DDBJ databases">
        <title>Pervasive Adenine N6-methylation of Active Genes in Fungi.</title>
        <authorList>
            <consortium name="DOE Joint Genome Institute"/>
            <person name="Mondo S.J."/>
            <person name="Dannebaum R.O."/>
            <person name="Kuo R.C."/>
            <person name="Labutti K."/>
            <person name="Haridas S."/>
            <person name="Kuo A."/>
            <person name="Salamov A."/>
            <person name="Ahrendt S.R."/>
            <person name="Lipzen A."/>
            <person name="Sullivan W."/>
            <person name="Andreopoulos W.B."/>
            <person name="Clum A."/>
            <person name="Lindquist E."/>
            <person name="Daum C."/>
            <person name="Ramamoorthy G.K."/>
            <person name="Gryganskyi A."/>
            <person name="Culley D."/>
            <person name="Magnuson J.K."/>
            <person name="James T.Y."/>
            <person name="O'Malley M.A."/>
            <person name="Stajich J.E."/>
            <person name="Spatafora J.W."/>
            <person name="Visel A."/>
            <person name="Grigoriev I.V."/>
        </authorList>
    </citation>
    <scope>NUCLEOTIDE SEQUENCE [LARGE SCALE GENOMIC DNA]</scope>
    <source>
        <strain evidence="6 7">NRRL 1336</strain>
    </source>
</reference>
<feature type="binding site" description="axial binding residue" evidence="5">
    <location>
        <position position="466"/>
    </location>
    <ligand>
        <name>heme</name>
        <dbReference type="ChEBI" id="CHEBI:30413"/>
    </ligand>
    <ligandPart>
        <name>Fe</name>
        <dbReference type="ChEBI" id="CHEBI:18248"/>
    </ligandPart>
</feature>
<accession>A0A1X2IVK5</accession>
<protein>
    <submittedName>
        <fullName evidence="6">Cytochrome P450</fullName>
    </submittedName>
</protein>
<organism evidence="6 7">
    <name type="scientific">Absidia repens</name>
    <dbReference type="NCBI Taxonomy" id="90262"/>
    <lineage>
        <taxon>Eukaryota</taxon>
        <taxon>Fungi</taxon>
        <taxon>Fungi incertae sedis</taxon>
        <taxon>Mucoromycota</taxon>
        <taxon>Mucoromycotina</taxon>
        <taxon>Mucoromycetes</taxon>
        <taxon>Mucorales</taxon>
        <taxon>Cunninghamellaceae</taxon>
        <taxon>Absidia</taxon>
    </lineage>
</organism>
<evidence type="ECO:0000256" key="5">
    <source>
        <dbReference type="PIRSR" id="PIRSR602401-1"/>
    </source>
</evidence>
<keyword evidence="5" id="KW-0349">Heme</keyword>
<sequence length="522" mass="58967">MGTIASTILSIGVSYIFSQVLSRYIWINKKADGTAKQPWAPSPSMLPWMWNGLQDYQMKGSRIFTEWANDCGHFFSVKLGQKRVLVLNDGPLVKHLLINKDQYNSSKVVSGMNEIILTDNGKTVYSAPFTLYWSRIRRSISGAINSTSASWFDALFIKQSEKLVQAITQAWDESQQQNGGKVNGDQLRGLVDMVSLDTALAMVMEQSQVDPDIMVKVLQLVASLEQEQAKPWMQYTTFHIPGVSLLLALRNLFLGDTSVQHRNNLISYFMDWTRVDKTEHGKKQQQSAGGPPQMAKFMCDIQASKNDPEPEQLKKDEVIINLMHITLHSYKYLSTAIFSMIQRLATLPDIQDQLRTNPSFADAFVKESLRYDPPVRAYTHSSRVDQDIDIGNQSYRVDEDSELVVNLDAIHFDPDYYSHPTVFNPDRFVSSSDATAASQTVSVLDENPKKLPARDHLAFGVGRRFCQGSRISEEFLKVVILNLVHSYTFRGGNTDNVHKPGGVWSWTGRDESMGTTITFEKR</sequence>
<dbReference type="Proteomes" id="UP000193560">
    <property type="component" value="Unassembled WGS sequence"/>
</dbReference>
<evidence type="ECO:0000256" key="3">
    <source>
        <dbReference type="ARBA" id="ARBA00023004"/>
    </source>
</evidence>
<dbReference type="STRING" id="90262.A0A1X2IVK5"/>
<dbReference type="GO" id="GO:0020037">
    <property type="term" value="F:heme binding"/>
    <property type="evidence" value="ECO:0007669"/>
    <property type="project" value="InterPro"/>
</dbReference>
<dbReference type="PANTHER" id="PTHR46300:SF2">
    <property type="entry name" value="CYTOCHROME P450 MONOOXYGENASE ALNH-RELATED"/>
    <property type="match status" value="1"/>
</dbReference>
<evidence type="ECO:0000256" key="4">
    <source>
        <dbReference type="ARBA" id="ARBA00023033"/>
    </source>
</evidence>